<dbReference type="EMBL" id="UOFX01000085">
    <property type="protein sequence ID" value="VAX11439.1"/>
    <property type="molecule type" value="Genomic_DNA"/>
</dbReference>
<reference evidence="2" key="1">
    <citation type="submission" date="2018-06" db="EMBL/GenBank/DDBJ databases">
        <authorList>
            <person name="Zhirakovskaya E."/>
        </authorList>
    </citation>
    <scope>NUCLEOTIDE SEQUENCE</scope>
</reference>
<feature type="domain" description="Thioredoxin" evidence="1">
    <location>
        <begin position="15"/>
        <end position="163"/>
    </location>
</feature>
<organism evidence="2">
    <name type="scientific">hydrothermal vent metagenome</name>
    <dbReference type="NCBI Taxonomy" id="652676"/>
    <lineage>
        <taxon>unclassified sequences</taxon>
        <taxon>metagenomes</taxon>
        <taxon>ecological metagenomes</taxon>
    </lineage>
</organism>
<gene>
    <name evidence="2" type="ORF">MNBD_GAMMA26-2508</name>
</gene>
<dbReference type="InterPro" id="IPR013766">
    <property type="entry name" value="Thioredoxin_domain"/>
</dbReference>
<name>A0A3B1AZC4_9ZZZZ</name>
<dbReference type="AlphaFoldDB" id="A0A3B1AZC4"/>
<evidence type="ECO:0000313" key="2">
    <source>
        <dbReference type="EMBL" id="VAX11439.1"/>
    </source>
</evidence>
<proteinExistence type="predicted"/>
<protein>
    <recommendedName>
        <fullName evidence="1">Thioredoxin domain-containing protein</fullName>
    </recommendedName>
</protein>
<dbReference type="SUPFAM" id="SSF52833">
    <property type="entry name" value="Thioredoxin-like"/>
    <property type="match status" value="1"/>
</dbReference>
<accession>A0A3B1AZC4</accession>
<dbReference type="InterPro" id="IPR036249">
    <property type="entry name" value="Thioredoxin-like_sf"/>
</dbReference>
<evidence type="ECO:0000259" key="1">
    <source>
        <dbReference type="PROSITE" id="PS51352"/>
    </source>
</evidence>
<sequence length="163" mass="18395">MLRNNLLKMISKGSLLLILLLPSLAMAEFRPFVSGSIKEITDARNGQPFLLILWSVDCPPCLKELEEIGQLRTQFSSGSLVLISTDSADYAADGLKILARYGLSDAENWRFAGGFPERLRYQIDPNWYGELPRAYFYDANHEQVGKSGALSRDLLQQFIEQLH</sequence>
<dbReference type="PROSITE" id="PS51352">
    <property type="entry name" value="THIOREDOXIN_2"/>
    <property type="match status" value="1"/>
</dbReference>
<dbReference type="Gene3D" id="3.40.30.10">
    <property type="entry name" value="Glutaredoxin"/>
    <property type="match status" value="1"/>
</dbReference>